<evidence type="ECO:0000313" key="7">
    <source>
        <dbReference type="EMBL" id="PGH03503.1"/>
    </source>
</evidence>
<feature type="signal peptide" evidence="5">
    <location>
        <begin position="1"/>
        <end position="21"/>
    </location>
</feature>
<dbReference type="AlphaFoldDB" id="A0A2B7X3Z9"/>
<reference evidence="7 8" key="1">
    <citation type="submission" date="2017-10" db="EMBL/GenBank/DDBJ databases">
        <title>Comparative genomics in systemic dimorphic fungi from Ajellomycetaceae.</title>
        <authorList>
            <person name="Munoz J.F."/>
            <person name="Mcewen J.G."/>
            <person name="Clay O.K."/>
            <person name="Cuomo C.A."/>
        </authorList>
    </citation>
    <scope>NUCLEOTIDE SEQUENCE [LARGE SCALE GENOMIC DNA]</scope>
    <source>
        <strain evidence="7 8">UAMH130</strain>
    </source>
</reference>
<dbReference type="STRING" id="2060905.A0A2B7X3Z9"/>
<keyword evidence="3" id="KW-0274">FAD</keyword>
<dbReference type="PANTHER" id="PTHR42973:SF13">
    <property type="entry name" value="FAD-BINDING PCMH-TYPE DOMAIN-CONTAINING PROTEIN"/>
    <property type="match status" value="1"/>
</dbReference>
<organism evidence="7 8">
    <name type="scientific">Blastomyces parvus</name>
    <dbReference type="NCBI Taxonomy" id="2060905"/>
    <lineage>
        <taxon>Eukaryota</taxon>
        <taxon>Fungi</taxon>
        <taxon>Dikarya</taxon>
        <taxon>Ascomycota</taxon>
        <taxon>Pezizomycotina</taxon>
        <taxon>Eurotiomycetes</taxon>
        <taxon>Eurotiomycetidae</taxon>
        <taxon>Onygenales</taxon>
        <taxon>Ajellomycetaceae</taxon>
        <taxon>Blastomyces</taxon>
    </lineage>
</organism>
<dbReference type="Gene3D" id="3.40.462.20">
    <property type="match status" value="1"/>
</dbReference>
<dbReference type="PANTHER" id="PTHR42973">
    <property type="entry name" value="BINDING OXIDOREDUCTASE, PUTATIVE (AFU_ORTHOLOGUE AFUA_1G17690)-RELATED"/>
    <property type="match status" value="1"/>
</dbReference>
<dbReference type="EMBL" id="PDNC01000048">
    <property type="protein sequence ID" value="PGH03503.1"/>
    <property type="molecule type" value="Genomic_DNA"/>
</dbReference>
<evidence type="ECO:0000256" key="3">
    <source>
        <dbReference type="ARBA" id="ARBA00022827"/>
    </source>
</evidence>
<keyword evidence="5" id="KW-0732">Signal</keyword>
<dbReference type="SUPFAM" id="SSF56176">
    <property type="entry name" value="FAD-binding/transporter-associated domain-like"/>
    <property type="match status" value="1"/>
</dbReference>
<feature type="domain" description="FAD-binding PCMH-type" evidence="6">
    <location>
        <begin position="66"/>
        <end position="237"/>
    </location>
</feature>
<dbReference type="GO" id="GO:0071949">
    <property type="term" value="F:FAD binding"/>
    <property type="evidence" value="ECO:0007669"/>
    <property type="project" value="InterPro"/>
</dbReference>
<gene>
    <name evidence="7" type="ORF">GX51_04078</name>
</gene>
<sequence length="501" mass="54311">MVAGIIARLGLVLAFASVCLAGDSTGAVCRPKDVCSKINKRYRGTVFRPGSETYNNENQHYFSDTSISSPICVFVPRNVDEVAGAVEILAASGTKFAVRGAGHMPIPGYANTDGGVLITFSRMKQLQLSEDKSSVAVGPGNTWRNVYEYLEPHGLVALGGRVGSVGVPGLLLGGGISFYSNQHGFASNNIVAYEVVLASGKIVTVTAKENSDLFWALKGGGNSFGIVTRFDLATFNSPKVCGGILIHDGAPHEEFTSAISRFVKDRSEDAKAAIIPTITIIPSYDVTLYISFLFYDGPDCKQAALSDFIDIPATNKTYRQTTMAGLAAEQDAFVPVGFRRSFHVVSTLANPEAIEIAYDVFSSTAKAELSNIPNITTSIAFQPMSKRFVEEGEKRGGNPQGIDASKAPYFWIVQEISWPDAKYDEQIEAYRKSSAAKMEEKLAAAGHLAEYRYMNDADKFQTVFETYPADNLSKLKKIRAKYDPARLFTDALSGGWKVEHA</sequence>
<dbReference type="Gene3D" id="3.30.465.10">
    <property type="match status" value="1"/>
</dbReference>
<dbReference type="OrthoDB" id="2151789at2759"/>
<dbReference type="InterPro" id="IPR016169">
    <property type="entry name" value="FAD-bd_PCMH_sub2"/>
</dbReference>
<proteinExistence type="inferred from homology"/>
<name>A0A2B7X3Z9_9EURO</name>
<evidence type="ECO:0000256" key="2">
    <source>
        <dbReference type="ARBA" id="ARBA00022630"/>
    </source>
</evidence>
<dbReference type="InterPro" id="IPR016167">
    <property type="entry name" value="FAD-bd_PCMH_sub1"/>
</dbReference>
<protein>
    <recommendedName>
        <fullName evidence="6">FAD-binding PCMH-type domain-containing protein</fullName>
    </recommendedName>
</protein>
<evidence type="ECO:0000259" key="6">
    <source>
        <dbReference type="PROSITE" id="PS51387"/>
    </source>
</evidence>
<comment type="similarity">
    <text evidence="1">Belongs to the oxygen-dependent FAD-linked oxidoreductase family.</text>
</comment>
<dbReference type="InterPro" id="IPR006094">
    <property type="entry name" value="Oxid_FAD_bind_N"/>
</dbReference>
<dbReference type="InterPro" id="IPR036318">
    <property type="entry name" value="FAD-bd_PCMH-like_sf"/>
</dbReference>
<keyword evidence="8" id="KW-1185">Reference proteome</keyword>
<dbReference type="Gene3D" id="3.30.43.10">
    <property type="entry name" value="Uridine Diphospho-n-acetylenolpyruvylglucosamine Reductase, domain 2"/>
    <property type="match status" value="1"/>
</dbReference>
<keyword evidence="4" id="KW-0560">Oxidoreductase</keyword>
<dbReference type="InterPro" id="IPR016166">
    <property type="entry name" value="FAD-bd_PCMH"/>
</dbReference>
<feature type="chain" id="PRO_5012699339" description="FAD-binding PCMH-type domain-containing protein" evidence="5">
    <location>
        <begin position="22"/>
        <end position="501"/>
    </location>
</feature>
<accession>A0A2B7X3Z9</accession>
<evidence type="ECO:0000313" key="8">
    <source>
        <dbReference type="Proteomes" id="UP000224080"/>
    </source>
</evidence>
<evidence type="ECO:0000256" key="4">
    <source>
        <dbReference type="ARBA" id="ARBA00023002"/>
    </source>
</evidence>
<dbReference type="InterPro" id="IPR050416">
    <property type="entry name" value="FAD-linked_Oxidoreductase"/>
</dbReference>
<comment type="caution">
    <text evidence="7">The sequence shown here is derived from an EMBL/GenBank/DDBJ whole genome shotgun (WGS) entry which is preliminary data.</text>
</comment>
<evidence type="ECO:0000256" key="5">
    <source>
        <dbReference type="SAM" id="SignalP"/>
    </source>
</evidence>
<evidence type="ECO:0000256" key="1">
    <source>
        <dbReference type="ARBA" id="ARBA00005466"/>
    </source>
</evidence>
<dbReference type="PROSITE" id="PS51387">
    <property type="entry name" value="FAD_PCMH"/>
    <property type="match status" value="1"/>
</dbReference>
<dbReference type="Proteomes" id="UP000224080">
    <property type="component" value="Unassembled WGS sequence"/>
</dbReference>
<dbReference type="GO" id="GO:0016491">
    <property type="term" value="F:oxidoreductase activity"/>
    <property type="evidence" value="ECO:0007669"/>
    <property type="project" value="UniProtKB-KW"/>
</dbReference>
<dbReference type="Pfam" id="PF01565">
    <property type="entry name" value="FAD_binding_4"/>
    <property type="match status" value="1"/>
</dbReference>
<keyword evidence="2" id="KW-0285">Flavoprotein</keyword>